<accession>A0A0V0Z8Y4</accession>
<evidence type="ECO:0000313" key="2">
    <source>
        <dbReference type="Proteomes" id="UP000054783"/>
    </source>
</evidence>
<dbReference type="Proteomes" id="UP000054783">
    <property type="component" value="Unassembled WGS sequence"/>
</dbReference>
<comment type="caution">
    <text evidence="1">The sequence shown here is derived from an EMBL/GenBank/DDBJ whole genome shotgun (WGS) entry which is preliminary data.</text>
</comment>
<reference evidence="1 2" key="1">
    <citation type="submission" date="2015-01" db="EMBL/GenBank/DDBJ databases">
        <title>Evolution of Trichinella species and genotypes.</title>
        <authorList>
            <person name="Korhonen P.K."/>
            <person name="Edoardo P."/>
            <person name="Giuseppe L.R."/>
            <person name="Gasser R.B."/>
        </authorList>
    </citation>
    <scope>NUCLEOTIDE SEQUENCE [LARGE SCALE GENOMIC DNA]</scope>
    <source>
        <strain evidence="1">ISS2496</strain>
    </source>
</reference>
<protein>
    <submittedName>
        <fullName evidence="1">Uncharacterized protein</fullName>
    </submittedName>
</protein>
<organism evidence="1 2">
    <name type="scientific">Trichinella patagoniensis</name>
    <dbReference type="NCBI Taxonomy" id="990121"/>
    <lineage>
        <taxon>Eukaryota</taxon>
        <taxon>Metazoa</taxon>
        <taxon>Ecdysozoa</taxon>
        <taxon>Nematoda</taxon>
        <taxon>Enoplea</taxon>
        <taxon>Dorylaimia</taxon>
        <taxon>Trichinellida</taxon>
        <taxon>Trichinellidae</taxon>
        <taxon>Trichinella</taxon>
    </lineage>
</organism>
<dbReference type="EMBL" id="JYDQ01000300">
    <property type="protein sequence ID" value="KRY08945.1"/>
    <property type="molecule type" value="Genomic_DNA"/>
</dbReference>
<gene>
    <name evidence="1" type="ORF">T12_4456</name>
</gene>
<dbReference type="AlphaFoldDB" id="A0A0V0Z8Y4"/>
<name>A0A0V0Z8Y4_9BILA</name>
<keyword evidence="2" id="KW-1185">Reference proteome</keyword>
<evidence type="ECO:0000313" key="1">
    <source>
        <dbReference type="EMBL" id="KRY08945.1"/>
    </source>
</evidence>
<sequence length="120" mass="13976">MKSFAAMLVTPNIKQILLAFIKKSFIYPINELSSKLLLMLQKVLYKDIHLSIVINAKKFTASFIFIHFLVDQIYKNENKKERKNKKKNKNNIKEILKNPENTESMLHGTSSQFNLTSLQC</sequence>
<proteinExistence type="predicted"/>